<feature type="compositionally biased region" description="Polar residues" evidence="1">
    <location>
        <begin position="1"/>
        <end position="13"/>
    </location>
</feature>
<feature type="region of interest" description="Disordered" evidence="1">
    <location>
        <begin position="1"/>
        <end position="20"/>
    </location>
</feature>
<dbReference type="OrthoDB" id="5297956at2"/>
<dbReference type="AlphaFoldDB" id="A0A2I1DIZ8"/>
<dbReference type="Gene3D" id="3.40.50.300">
    <property type="entry name" value="P-loop containing nucleotide triphosphate hydrolases"/>
    <property type="match status" value="1"/>
</dbReference>
<accession>A0A2I1DIZ8</accession>
<reference evidence="2 3" key="1">
    <citation type="submission" date="2017-03" db="EMBL/GenBank/DDBJ databases">
        <title>Draft genime sequence of the acidophilic sulfur-oxidizing bacterium Acidithiobacillus sp. SH, isolated from seawater.</title>
        <authorList>
            <person name="Sharmin S."/>
            <person name="Tokuhisa M."/>
            <person name="Kanao T."/>
            <person name="Kamimura K."/>
        </authorList>
    </citation>
    <scope>NUCLEOTIDE SEQUENCE [LARGE SCALE GENOMIC DNA]</scope>
    <source>
        <strain evidence="2 3">SH</strain>
    </source>
</reference>
<comment type="caution">
    <text evidence="2">The sequence shown here is derived from an EMBL/GenBank/DDBJ whole genome shotgun (WGS) entry which is preliminary data.</text>
</comment>
<sequence length="152" mass="17196">MHTTHQESSSNSHGDQDPRPLVIFTVGVTASGKTTWANQTQKEHPNLDIAIIPTPEAKHRARDKWLKTIRANLGKNVIILDGSNLDTAQIQDDMNDLQKMGITDIAIEYFNSESLFILLRRNGGRDGEKIRDELQRIQNKEKYLKIADSFDA</sequence>
<proteinExistence type="predicted"/>
<evidence type="ECO:0008006" key="4">
    <source>
        <dbReference type="Google" id="ProtNLM"/>
    </source>
</evidence>
<evidence type="ECO:0000313" key="3">
    <source>
        <dbReference type="Proteomes" id="UP000234329"/>
    </source>
</evidence>
<dbReference type="EMBL" id="MXAV01000048">
    <property type="protein sequence ID" value="PKY09837.1"/>
    <property type="molecule type" value="Genomic_DNA"/>
</dbReference>
<gene>
    <name evidence="2" type="ORF">B1757_12875</name>
</gene>
<organism evidence="2 3">
    <name type="scientific">Acidithiobacillus marinus</name>
    <dbReference type="NCBI Taxonomy" id="187490"/>
    <lineage>
        <taxon>Bacteria</taxon>
        <taxon>Pseudomonadati</taxon>
        <taxon>Pseudomonadota</taxon>
        <taxon>Acidithiobacillia</taxon>
        <taxon>Acidithiobacillales</taxon>
        <taxon>Acidithiobacillaceae</taxon>
        <taxon>Acidithiobacillus</taxon>
    </lineage>
</organism>
<dbReference type="RefSeq" id="WP_101538707.1">
    <property type="nucleotide sequence ID" value="NZ_MXAV01000048.1"/>
</dbReference>
<evidence type="ECO:0000313" key="2">
    <source>
        <dbReference type="EMBL" id="PKY09837.1"/>
    </source>
</evidence>
<name>A0A2I1DIZ8_9PROT</name>
<dbReference type="Proteomes" id="UP000234329">
    <property type="component" value="Unassembled WGS sequence"/>
</dbReference>
<dbReference type="InterPro" id="IPR027417">
    <property type="entry name" value="P-loop_NTPase"/>
</dbReference>
<keyword evidence="3" id="KW-1185">Reference proteome</keyword>
<protein>
    <recommendedName>
        <fullName evidence="4">Zeta toxin domain-containing protein</fullName>
    </recommendedName>
</protein>
<evidence type="ECO:0000256" key="1">
    <source>
        <dbReference type="SAM" id="MobiDB-lite"/>
    </source>
</evidence>
<dbReference type="InParanoid" id="A0A2I1DIZ8"/>
<dbReference type="SUPFAM" id="SSF52540">
    <property type="entry name" value="P-loop containing nucleoside triphosphate hydrolases"/>
    <property type="match status" value="1"/>
</dbReference>